<dbReference type="GO" id="GO:0006351">
    <property type="term" value="P:DNA-templated transcription"/>
    <property type="evidence" value="ECO:0007669"/>
    <property type="project" value="TreeGrafter"/>
</dbReference>
<dbReference type="PROSITE" id="PS50931">
    <property type="entry name" value="HTH_LYSR"/>
    <property type="match status" value="1"/>
</dbReference>
<dbReference type="AlphaFoldDB" id="A0A1M7FEP2"/>
<dbReference type="PANTHER" id="PTHR30537">
    <property type="entry name" value="HTH-TYPE TRANSCRIPTIONAL REGULATOR"/>
    <property type="match status" value="1"/>
</dbReference>
<dbReference type="SUPFAM" id="SSF46785">
    <property type="entry name" value="Winged helix' DNA-binding domain"/>
    <property type="match status" value="1"/>
</dbReference>
<keyword evidence="3 6" id="KW-0238">DNA-binding</keyword>
<dbReference type="GO" id="GO:0003700">
    <property type="term" value="F:DNA-binding transcription factor activity"/>
    <property type="evidence" value="ECO:0007669"/>
    <property type="project" value="InterPro"/>
</dbReference>
<dbReference type="OrthoDB" id="9813056at2"/>
<dbReference type="Pfam" id="PF03466">
    <property type="entry name" value="LysR_substrate"/>
    <property type="match status" value="1"/>
</dbReference>
<sequence>MIGGATLSMLRSFEAAARHGSFKAAADELGLSPSAISHSVRQLEDVLGARLFERAGRGVHPTLEGMALLSRLTLAFDEIRQGVEDVVQRGSKLLRVHAAPSFAALWLVPRLKEFTQAHPEVELRLAADTEYARFIADDFDVDIVYGPVRAEGVTTIPLGNEMVTPLCSPEIAEEIRGVEDLSRFPLIQSDQKQVRWGDWLQKNGVARPLNRPLRFDRSFLALSAAVNGLGVALESTRLAERDLQAGRLCAPLSGEGRDVSYAGHSLVLPRSRPVRSPVRAFVRWLLTGLGADSAGF</sequence>
<dbReference type="EMBL" id="FRBW01000002">
    <property type="protein sequence ID" value="SHM02127.1"/>
    <property type="molecule type" value="Genomic_DNA"/>
</dbReference>
<comment type="similarity">
    <text evidence="1">Belongs to the LysR transcriptional regulatory family.</text>
</comment>
<evidence type="ECO:0000313" key="7">
    <source>
        <dbReference type="Proteomes" id="UP000186002"/>
    </source>
</evidence>
<evidence type="ECO:0000256" key="4">
    <source>
        <dbReference type="ARBA" id="ARBA00023163"/>
    </source>
</evidence>
<dbReference type="Pfam" id="PF00126">
    <property type="entry name" value="HTH_1"/>
    <property type="match status" value="1"/>
</dbReference>
<organism evidence="6 7">
    <name type="scientific">Roseibium suaedae</name>
    <dbReference type="NCBI Taxonomy" id="735517"/>
    <lineage>
        <taxon>Bacteria</taxon>
        <taxon>Pseudomonadati</taxon>
        <taxon>Pseudomonadota</taxon>
        <taxon>Alphaproteobacteria</taxon>
        <taxon>Hyphomicrobiales</taxon>
        <taxon>Stappiaceae</taxon>
        <taxon>Roseibium</taxon>
    </lineage>
</organism>
<accession>A0A1M7FEP2</accession>
<dbReference type="Proteomes" id="UP000186002">
    <property type="component" value="Unassembled WGS sequence"/>
</dbReference>
<protein>
    <submittedName>
        <fullName evidence="6">DNA-binding transcriptional regulator, LysR family</fullName>
    </submittedName>
</protein>
<dbReference type="SUPFAM" id="SSF53850">
    <property type="entry name" value="Periplasmic binding protein-like II"/>
    <property type="match status" value="1"/>
</dbReference>
<dbReference type="InterPro" id="IPR036390">
    <property type="entry name" value="WH_DNA-bd_sf"/>
</dbReference>
<dbReference type="InterPro" id="IPR036388">
    <property type="entry name" value="WH-like_DNA-bd_sf"/>
</dbReference>
<proteinExistence type="inferred from homology"/>
<evidence type="ECO:0000256" key="2">
    <source>
        <dbReference type="ARBA" id="ARBA00023015"/>
    </source>
</evidence>
<keyword evidence="2" id="KW-0805">Transcription regulation</keyword>
<dbReference type="GO" id="GO:0043565">
    <property type="term" value="F:sequence-specific DNA binding"/>
    <property type="evidence" value="ECO:0007669"/>
    <property type="project" value="TreeGrafter"/>
</dbReference>
<dbReference type="InterPro" id="IPR058163">
    <property type="entry name" value="LysR-type_TF_proteobact-type"/>
</dbReference>
<dbReference type="PANTHER" id="PTHR30537:SF58">
    <property type="entry name" value="HTH-TYPE TRANSCRIPTIONAL REGULATOR PERR"/>
    <property type="match status" value="1"/>
</dbReference>
<dbReference type="FunFam" id="1.10.10.10:FF:000001">
    <property type="entry name" value="LysR family transcriptional regulator"/>
    <property type="match status" value="1"/>
</dbReference>
<dbReference type="Gene3D" id="3.40.190.10">
    <property type="entry name" value="Periplasmic binding protein-like II"/>
    <property type="match status" value="2"/>
</dbReference>
<dbReference type="InterPro" id="IPR000847">
    <property type="entry name" value="LysR_HTH_N"/>
</dbReference>
<evidence type="ECO:0000259" key="5">
    <source>
        <dbReference type="PROSITE" id="PS50931"/>
    </source>
</evidence>
<dbReference type="STRING" id="735517.SAMN05444272_1581"/>
<evidence type="ECO:0000256" key="3">
    <source>
        <dbReference type="ARBA" id="ARBA00023125"/>
    </source>
</evidence>
<reference evidence="6 7" key="1">
    <citation type="submission" date="2016-11" db="EMBL/GenBank/DDBJ databases">
        <authorList>
            <person name="Jaros S."/>
            <person name="Januszkiewicz K."/>
            <person name="Wedrychowicz H."/>
        </authorList>
    </citation>
    <scope>NUCLEOTIDE SEQUENCE [LARGE SCALE GENOMIC DNA]</scope>
    <source>
        <strain evidence="6 7">DSM 22153</strain>
    </source>
</reference>
<keyword evidence="7" id="KW-1185">Reference proteome</keyword>
<name>A0A1M7FEP2_9HYPH</name>
<dbReference type="CDD" id="cd08432">
    <property type="entry name" value="PBP2_GcdR_TrpI_HvrB_AmpR_like"/>
    <property type="match status" value="1"/>
</dbReference>
<evidence type="ECO:0000313" key="6">
    <source>
        <dbReference type="EMBL" id="SHM02127.1"/>
    </source>
</evidence>
<gene>
    <name evidence="6" type="ORF">SAMN05444272_1581</name>
</gene>
<dbReference type="InterPro" id="IPR005119">
    <property type="entry name" value="LysR_subst-bd"/>
</dbReference>
<dbReference type="PRINTS" id="PR00039">
    <property type="entry name" value="HTHLYSR"/>
</dbReference>
<dbReference type="RefSeq" id="WP_073011520.1">
    <property type="nucleotide sequence ID" value="NZ_FRBW01000002.1"/>
</dbReference>
<evidence type="ECO:0000256" key="1">
    <source>
        <dbReference type="ARBA" id="ARBA00009437"/>
    </source>
</evidence>
<keyword evidence="4" id="KW-0804">Transcription</keyword>
<feature type="domain" description="HTH lysR-type" evidence="5">
    <location>
        <begin position="10"/>
        <end position="62"/>
    </location>
</feature>
<dbReference type="Gene3D" id="1.10.10.10">
    <property type="entry name" value="Winged helix-like DNA-binding domain superfamily/Winged helix DNA-binding domain"/>
    <property type="match status" value="1"/>
</dbReference>